<feature type="region of interest" description="Disordered" evidence="1">
    <location>
        <begin position="1"/>
        <end position="51"/>
    </location>
</feature>
<dbReference type="EMBL" id="AENY02000003">
    <property type="protein sequence ID" value="EKP94390.1"/>
    <property type="molecule type" value="Genomic_DNA"/>
</dbReference>
<protein>
    <submittedName>
        <fullName evidence="3">Uncharacterized protein</fullName>
    </submittedName>
</protein>
<evidence type="ECO:0000313" key="4">
    <source>
        <dbReference type="Proteomes" id="UP000005710"/>
    </source>
</evidence>
<dbReference type="HOGENOM" id="CLU_865819_0_0_9"/>
<accession>K6NZT7</accession>
<sequence>MSRADGRQVPEESRRRAGPPAGGGKAAGPGPAGGAGEGGAGGQGGRDLLLIRPADVRAQGVEQDLRLGEQAARGAEAGPRRLRRRWLPRLQRRPGAPEAGQATPAIPGREALPAGDGDLPPPVDPAPLGWFLLAVTYALTAVYSAVPAAGSTLFGAGAQGAGRMAAALVVIPYVVAGVYTGCTAGGRGWLYPATFAAWPVLLERLALYLFGMAGQWMVAGFPHGWREALPLDTALAFTRATLAPYATVGYLAAGAASLALAVGVFFATRWLAARVARSRF</sequence>
<feature type="transmembrane region" description="Helical" evidence="2">
    <location>
        <begin position="128"/>
        <end position="146"/>
    </location>
</feature>
<keyword evidence="4" id="KW-1185">Reference proteome</keyword>
<organism evidence="3 4">
    <name type="scientific">Thermaerobacter subterraneus DSM 13965</name>
    <dbReference type="NCBI Taxonomy" id="867903"/>
    <lineage>
        <taxon>Bacteria</taxon>
        <taxon>Bacillati</taxon>
        <taxon>Bacillota</taxon>
        <taxon>Clostridia</taxon>
        <taxon>Eubacteriales</taxon>
        <taxon>Clostridiales Family XVII. Incertae Sedis</taxon>
        <taxon>Thermaerobacter</taxon>
    </lineage>
</organism>
<feature type="compositionally biased region" description="Basic and acidic residues" evidence="1">
    <location>
        <begin position="1"/>
        <end position="15"/>
    </location>
</feature>
<gene>
    <name evidence="3" type="ORF">ThesuDRAFT_02123</name>
</gene>
<name>K6NZT7_9FIRM</name>
<evidence type="ECO:0000313" key="3">
    <source>
        <dbReference type="EMBL" id="EKP94390.1"/>
    </source>
</evidence>
<dbReference type="Proteomes" id="UP000005710">
    <property type="component" value="Unassembled WGS sequence"/>
</dbReference>
<keyword evidence="2" id="KW-0472">Membrane</keyword>
<reference evidence="3" key="2">
    <citation type="submission" date="2012-10" db="EMBL/GenBank/DDBJ databases">
        <title>Improved high-quality draft of Thermaerobacter subterraneus C21, DSM 13965.</title>
        <authorList>
            <consortium name="DOE Joint Genome Institute"/>
            <person name="Eisen J."/>
            <person name="Huntemann M."/>
            <person name="Wei C.-L."/>
            <person name="Han J."/>
            <person name="Detter J.C."/>
            <person name="Han C."/>
            <person name="Tapia R."/>
            <person name="Chen A."/>
            <person name="Kyrpides N."/>
            <person name="Mavromatis K."/>
            <person name="Markowitz V."/>
            <person name="Szeto E."/>
            <person name="Ivanova N."/>
            <person name="Mikhailova N."/>
            <person name="Ovchinnikova G."/>
            <person name="Pagani I."/>
            <person name="Pati A."/>
            <person name="Goodwin L."/>
            <person name="Nordberg H.P."/>
            <person name="Cantor M.N."/>
            <person name="Hua S.X."/>
            <person name="Woyke T."/>
            <person name="Eisen J."/>
            <person name="Klenk H.-P."/>
        </authorList>
    </citation>
    <scope>NUCLEOTIDE SEQUENCE [LARGE SCALE GENOMIC DNA]</scope>
    <source>
        <strain evidence="3">DSM 13965</strain>
    </source>
</reference>
<feature type="compositionally biased region" description="Basic residues" evidence="1">
    <location>
        <begin position="80"/>
        <end position="92"/>
    </location>
</feature>
<proteinExistence type="predicted"/>
<feature type="region of interest" description="Disordered" evidence="1">
    <location>
        <begin position="69"/>
        <end position="119"/>
    </location>
</feature>
<reference evidence="3" key="1">
    <citation type="submission" date="2010-10" db="EMBL/GenBank/DDBJ databases">
        <authorList>
            <consortium name="US DOE Joint Genome Institute (JGI-PGF)"/>
            <person name="Lucas S."/>
            <person name="Copeland A."/>
            <person name="Lapidus A."/>
            <person name="Bruce D."/>
            <person name="Goodwin L."/>
            <person name="Pitluck S."/>
            <person name="Kyrpides N."/>
            <person name="Mavromatis K."/>
            <person name="Detter J.C."/>
            <person name="Han C."/>
            <person name="Land M."/>
            <person name="Hauser L."/>
            <person name="Markowitz V."/>
            <person name="Cheng J.-F."/>
            <person name="Hugenholtz P."/>
            <person name="Woyke T."/>
            <person name="Wu D."/>
            <person name="Pukall R."/>
            <person name="Wahrenburg C."/>
            <person name="Brambilla E."/>
            <person name="Klenk H.-P."/>
            <person name="Eisen J.A."/>
        </authorList>
    </citation>
    <scope>NUCLEOTIDE SEQUENCE [LARGE SCALE GENOMIC DNA]</scope>
    <source>
        <strain evidence="3">DSM 13965</strain>
    </source>
</reference>
<feature type="transmembrane region" description="Helical" evidence="2">
    <location>
        <begin position="166"/>
        <end position="184"/>
    </location>
</feature>
<keyword evidence="2" id="KW-0812">Transmembrane</keyword>
<evidence type="ECO:0000256" key="2">
    <source>
        <dbReference type="SAM" id="Phobius"/>
    </source>
</evidence>
<dbReference type="AlphaFoldDB" id="K6NZT7"/>
<feature type="compositionally biased region" description="Gly residues" evidence="1">
    <location>
        <begin position="20"/>
        <end position="45"/>
    </location>
</feature>
<evidence type="ECO:0000256" key="1">
    <source>
        <dbReference type="SAM" id="MobiDB-lite"/>
    </source>
</evidence>
<dbReference type="RefSeq" id="WP_006904405.1">
    <property type="nucleotide sequence ID" value="NZ_JH976535.1"/>
</dbReference>
<comment type="caution">
    <text evidence="3">The sequence shown here is derived from an EMBL/GenBank/DDBJ whole genome shotgun (WGS) entry which is preliminary data.</text>
</comment>
<feature type="transmembrane region" description="Helical" evidence="2">
    <location>
        <begin position="245"/>
        <end position="272"/>
    </location>
</feature>
<keyword evidence="2" id="KW-1133">Transmembrane helix</keyword>
<dbReference type="OrthoDB" id="10006234at2"/>